<evidence type="ECO:0000256" key="5">
    <source>
        <dbReference type="ARBA" id="ARBA00023065"/>
    </source>
</evidence>
<keyword evidence="9" id="KW-1071">Ligand-gated ion channel</keyword>
<dbReference type="InterPro" id="IPR019594">
    <property type="entry name" value="Glu/Gly-bd"/>
</dbReference>
<gene>
    <name evidence="12" type="ORF">SK128_023923</name>
</gene>
<keyword evidence="10" id="KW-0407">Ion channel</keyword>
<dbReference type="SMART" id="SM00918">
    <property type="entry name" value="Lig_chan-Glu_bd"/>
    <property type="match status" value="1"/>
</dbReference>
<evidence type="ECO:0000256" key="7">
    <source>
        <dbReference type="ARBA" id="ARBA00023170"/>
    </source>
</evidence>
<sequence>MSSCSILLVHDDPQLLKEAMSIMDRYHIYGISLIDLTDQTSSKIIIWKDSSIFSDALVCRGLIVLVKETSWNKLMDMGLDVWAGDDHIFFIILPEDNSQIDAVSLLSDPVLRFSVYIVGAVKQSSSWTLFTNALFRGPSRQIVFPFNSWSPARGFRKTQLFFPPEKMKSLQGYDFAVAALPYSPFIITVNESLRGPGKYRGLEVMLLDVLALAANFTYHYVAPKDGEWGRLTANGTWTGMIVALAIPHIKCGCLCLGLVELKFSYRQSYARYVSRLIMSGNNCTVHMVLSVE</sequence>
<dbReference type="Pfam" id="PF10613">
    <property type="entry name" value="Lig_chan-Glu_bd"/>
    <property type="match status" value="1"/>
</dbReference>
<protein>
    <recommendedName>
        <fullName evidence="11">Ionotropic glutamate receptor L-glutamate and glycine-binding domain-containing protein</fullName>
    </recommendedName>
</protein>
<reference evidence="12 13" key="1">
    <citation type="submission" date="2023-11" db="EMBL/GenBank/DDBJ databases">
        <title>Halocaridina rubra genome assembly.</title>
        <authorList>
            <person name="Smith C."/>
        </authorList>
    </citation>
    <scope>NUCLEOTIDE SEQUENCE [LARGE SCALE GENOMIC DNA]</scope>
    <source>
        <strain evidence="12">EP-1</strain>
        <tissue evidence="12">Whole</tissue>
    </source>
</reference>
<name>A0AAN8WDM7_HALRR</name>
<evidence type="ECO:0000256" key="10">
    <source>
        <dbReference type="ARBA" id="ARBA00023303"/>
    </source>
</evidence>
<dbReference type="SUPFAM" id="SSF53850">
    <property type="entry name" value="Periplasmic binding protein-like II"/>
    <property type="match status" value="1"/>
</dbReference>
<keyword evidence="4" id="KW-1133">Transmembrane helix</keyword>
<comment type="subcellular location">
    <subcellularLocation>
        <location evidence="1">Membrane</location>
        <topology evidence="1">Multi-pass membrane protein</topology>
    </subcellularLocation>
</comment>
<keyword evidence="5" id="KW-0406">Ion transport</keyword>
<evidence type="ECO:0000256" key="2">
    <source>
        <dbReference type="ARBA" id="ARBA00022448"/>
    </source>
</evidence>
<evidence type="ECO:0000259" key="11">
    <source>
        <dbReference type="SMART" id="SM00918"/>
    </source>
</evidence>
<keyword evidence="6" id="KW-0472">Membrane</keyword>
<keyword evidence="13" id="KW-1185">Reference proteome</keyword>
<evidence type="ECO:0000256" key="1">
    <source>
        <dbReference type="ARBA" id="ARBA00004141"/>
    </source>
</evidence>
<dbReference type="EMBL" id="JAXCGZ010021205">
    <property type="protein sequence ID" value="KAK7056580.1"/>
    <property type="molecule type" value="Genomic_DNA"/>
</dbReference>
<dbReference type="GO" id="GO:0015276">
    <property type="term" value="F:ligand-gated monoatomic ion channel activity"/>
    <property type="evidence" value="ECO:0007669"/>
    <property type="project" value="InterPro"/>
</dbReference>
<keyword evidence="8" id="KW-0325">Glycoprotein</keyword>
<dbReference type="AlphaFoldDB" id="A0AAN8WDM7"/>
<evidence type="ECO:0000256" key="9">
    <source>
        <dbReference type="ARBA" id="ARBA00023286"/>
    </source>
</evidence>
<evidence type="ECO:0000256" key="6">
    <source>
        <dbReference type="ARBA" id="ARBA00023136"/>
    </source>
</evidence>
<dbReference type="Proteomes" id="UP001381693">
    <property type="component" value="Unassembled WGS sequence"/>
</dbReference>
<dbReference type="Gene3D" id="3.40.190.10">
    <property type="entry name" value="Periplasmic binding protein-like II"/>
    <property type="match status" value="1"/>
</dbReference>
<accession>A0AAN8WDM7</accession>
<evidence type="ECO:0000313" key="12">
    <source>
        <dbReference type="EMBL" id="KAK7056580.1"/>
    </source>
</evidence>
<evidence type="ECO:0000256" key="8">
    <source>
        <dbReference type="ARBA" id="ARBA00023180"/>
    </source>
</evidence>
<evidence type="ECO:0000313" key="13">
    <source>
        <dbReference type="Proteomes" id="UP001381693"/>
    </source>
</evidence>
<keyword evidence="3" id="KW-0812">Transmembrane</keyword>
<evidence type="ECO:0000256" key="3">
    <source>
        <dbReference type="ARBA" id="ARBA00022692"/>
    </source>
</evidence>
<proteinExistence type="predicted"/>
<keyword evidence="2" id="KW-0813">Transport</keyword>
<dbReference type="GO" id="GO:0016020">
    <property type="term" value="C:membrane"/>
    <property type="evidence" value="ECO:0007669"/>
    <property type="project" value="UniProtKB-SubCell"/>
</dbReference>
<keyword evidence="7" id="KW-0675">Receptor</keyword>
<comment type="caution">
    <text evidence="12">The sequence shown here is derived from an EMBL/GenBank/DDBJ whole genome shotgun (WGS) entry which is preliminary data.</text>
</comment>
<feature type="domain" description="Ionotropic glutamate receptor L-glutamate and glycine-binding" evidence="11">
    <location>
        <begin position="184"/>
        <end position="246"/>
    </location>
</feature>
<evidence type="ECO:0000256" key="4">
    <source>
        <dbReference type="ARBA" id="ARBA00022989"/>
    </source>
</evidence>
<organism evidence="12 13">
    <name type="scientific">Halocaridina rubra</name>
    <name type="common">Hawaiian red shrimp</name>
    <dbReference type="NCBI Taxonomy" id="373956"/>
    <lineage>
        <taxon>Eukaryota</taxon>
        <taxon>Metazoa</taxon>
        <taxon>Ecdysozoa</taxon>
        <taxon>Arthropoda</taxon>
        <taxon>Crustacea</taxon>
        <taxon>Multicrustacea</taxon>
        <taxon>Malacostraca</taxon>
        <taxon>Eumalacostraca</taxon>
        <taxon>Eucarida</taxon>
        <taxon>Decapoda</taxon>
        <taxon>Pleocyemata</taxon>
        <taxon>Caridea</taxon>
        <taxon>Atyoidea</taxon>
        <taxon>Atyidae</taxon>
        <taxon>Halocaridina</taxon>
    </lineage>
</organism>